<dbReference type="EMBL" id="SDMP01000005">
    <property type="protein sequence ID" value="RYR57197.1"/>
    <property type="molecule type" value="Genomic_DNA"/>
</dbReference>
<evidence type="ECO:0000256" key="1">
    <source>
        <dbReference type="SAM" id="MobiDB-lite"/>
    </source>
</evidence>
<sequence length="178" mass="20259">MISDIRKGRDHLTSWIHPAIKKELEAYFRNDEGFKRRYLMNVANRVSVKSSKYTGGLATFMKTKSKLSKLLDREATLAEIFKYSHTLKANKERFVTKQSQPPIENDKAGSKTSVVDPYRVWRETASQPHKNSRFKMGSFFTSGLCSSSLATSSTSDFATSPTDPQEVVNLREKVQKLE</sequence>
<accession>A0A445D1X1</accession>
<evidence type="ECO:0000313" key="3">
    <source>
        <dbReference type="Proteomes" id="UP000289738"/>
    </source>
</evidence>
<gene>
    <name evidence="2" type="ORF">Ahy_A05g022934</name>
</gene>
<keyword evidence="3" id="KW-1185">Reference proteome</keyword>
<protein>
    <submittedName>
        <fullName evidence="2">Uncharacterized protein</fullName>
    </submittedName>
</protein>
<dbReference type="Proteomes" id="UP000289738">
    <property type="component" value="Chromosome A05"/>
</dbReference>
<evidence type="ECO:0000313" key="2">
    <source>
        <dbReference type="EMBL" id="RYR57197.1"/>
    </source>
</evidence>
<comment type="caution">
    <text evidence="2">The sequence shown here is derived from an EMBL/GenBank/DDBJ whole genome shotgun (WGS) entry which is preliminary data.</text>
</comment>
<feature type="compositionally biased region" description="Low complexity" evidence="1">
    <location>
        <begin position="144"/>
        <end position="164"/>
    </location>
</feature>
<name>A0A445D1X1_ARAHY</name>
<dbReference type="AlphaFoldDB" id="A0A445D1X1"/>
<organism evidence="2 3">
    <name type="scientific">Arachis hypogaea</name>
    <name type="common">Peanut</name>
    <dbReference type="NCBI Taxonomy" id="3818"/>
    <lineage>
        <taxon>Eukaryota</taxon>
        <taxon>Viridiplantae</taxon>
        <taxon>Streptophyta</taxon>
        <taxon>Embryophyta</taxon>
        <taxon>Tracheophyta</taxon>
        <taxon>Spermatophyta</taxon>
        <taxon>Magnoliopsida</taxon>
        <taxon>eudicotyledons</taxon>
        <taxon>Gunneridae</taxon>
        <taxon>Pentapetalae</taxon>
        <taxon>rosids</taxon>
        <taxon>fabids</taxon>
        <taxon>Fabales</taxon>
        <taxon>Fabaceae</taxon>
        <taxon>Papilionoideae</taxon>
        <taxon>50 kb inversion clade</taxon>
        <taxon>dalbergioids sensu lato</taxon>
        <taxon>Dalbergieae</taxon>
        <taxon>Pterocarpus clade</taxon>
        <taxon>Arachis</taxon>
    </lineage>
</organism>
<reference evidence="2 3" key="1">
    <citation type="submission" date="2019-01" db="EMBL/GenBank/DDBJ databases">
        <title>Sequencing of cultivated peanut Arachis hypogaea provides insights into genome evolution and oil improvement.</title>
        <authorList>
            <person name="Chen X."/>
        </authorList>
    </citation>
    <scope>NUCLEOTIDE SEQUENCE [LARGE SCALE GENOMIC DNA]</scope>
    <source>
        <strain evidence="3">cv. Fuhuasheng</strain>
        <tissue evidence="2">Leaves</tissue>
    </source>
</reference>
<proteinExistence type="predicted"/>
<feature type="compositionally biased region" description="Basic and acidic residues" evidence="1">
    <location>
        <begin position="169"/>
        <end position="178"/>
    </location>
</feature>
<feature type="region of interest" description="Disordered" evidence="1">
    <location>
        <begin position="144"/>
        <end position="178"/>
    </location>
</feature>